<keyword evidence="2" id="KW-0285">Flavoprotein</keyword>
<evidence type="ECO:0000313" key="13">
    <source>
        <dbReference type="EMBL" id="MBJ7539292.1"/>
    </source>
</evidence>
<keyword evidence="7" id="KW-0520">NAD</keyword>
<dbReference type="GO" id="GO:0102919">
    <property type="term" value="F:5,6-dimethylbenzimidazole synthase activity"/>
    <property type="evidence" value="ECO:0007669"/>
    <property type="project" value="UniProtKB-EC"/>
</dbReference>
<comment type="subunit">
    <text evidence="1">Homooctamer.</text>
</comment>
<evidence type="ECO:0000256" key="2">
    <source>
        <dbReference type="ARBA" id="ARBA00022630"/>
    </source>
</evidence>
<dbReference type="Pfam" id="PF00881">
    <property type="entry name" value="Nitroreductase"/>
    <property type="match status" value="1"/>
</dbReference>
<evidence type="ECO:0000256" key="3">
    <source>
        <dbReference type="ARBA" id="ARBA00022643"/>
    </source>
</evidence>
<sequence length="216" mass="24432">MHITSEERDAVYKTIFSRRDVRSEFKPESVPDDVLNRILLAAHHAPSVGFMQPWDFIVVKNSTTKSAIKAGFLQAHAEAAELFEGERKAKYQSLKLEGIEEAPLGICVTCDRTRTGSVVLGRTAKPEMDLFSSVCAVQNLWLAARAENLGMGWVSIVHDNVIRDALRIPEHIDIIAYLCLGYVEKFHHTPDLERAGWLPRKEAKTAIHYEYWSEPD</sequence>
<dbReference type="InterPro" id="IPR050627">
    <property type="entry name" value="Nitroreductase/BluB"/>
</dbReference>
<keyword evidence="3" id="KW-0288">FMN</keyword>
<dbReference type="GO" id="GO:0009236">
    <property type="term" value="P:cobalamin biosynthetic process"/>
    <property type="evidence" value="ECO:0007669"/>
    <property type="project" value="UniProtKB-ARBA"/>
</dbReference>
<keyword evidence="4" id="KW-0547">Nucleotide-binding</keyword>
<gene>
    <name evidence="13" type="primary">bluB</name>
    <name evidence="13" type="ORF">I8J31_16560</name>
</gene>
<dbReference type="InterPro" id="IPR000415">
    <property type="entry name" value="Nitroreductase-like"/>
</dbReference>
<dbReference type="PANTHER" id="PTHR23026:SF90">
    <property type="entry name" value="IODOTYROSINE DEIODINASE 1"/>
    <property type="match status" value="1"/>
</dbReference>
<dbReference type="RefSeq" id="WP_199469698.1">
    <property type="nucleotide sequence ID" value="NZ_JAEMNX010000023.1"/>
</dbReference>
<dbReference type="EC" id="1.13.11.79" evidence="10"/>
<evidence type="ECO:0000256" key="8">
    <source>
        <dbReference type="ARBA" id="ARBA00051314"/>
    </source>
</evidence>
<name>A0A934JYJ2_9GAMM</name>
<evidence type="ECO:0000256" key="6">
    <source>
        <dbReference type="ARBA" id="ARBA00023002"/>
    </source>
</evidence>
<dbReference type="AlphaFoldDB" id="A0A934JYJ2"/>
<comment type="similarity">
    <text evidence="9">Belongs to the BluB family.</text>
</comment>
<evidence type="ECO:0000256" key="11">
    <source>
        <dbReference type="ARBA" id="ARBA00068702"/>
    </source>
</evidence>
<evidence type="ECO:0000256" key="10">
    <source>
        <dbReference type="ARBA" id="ARBA00066311"/>
    </source>
</evidence>
<dbReference type="PANTHER" id="PTHR23026">
    <property type="entry name" value="NADPH NITROREDUCTASE"/>
    <property type="match status" value="1"/>
</dbReference>
<dbReference type="GO" id="GO:0000166">
    <property type="term" value="F:nucleotide binding"/>
    <property type="evidence" value="ECO:0007669"/>
    <property type="project" value="UniProtKB-KW"/>
</dbReference>
<evidence type="ECO:0000256" key="9">
    <source>
        <dbReference type="ARBA" id="ARBA00061097"/>
    </source>
</evidence>
<dbReference type="SUPFAM" id="SSF55469">
    <property type="entry name" value="FMN-dependent nitroreductase-like"/>
    <property type="match status" value="1"/>
</dbReference>
<dbReference type="InterPro" id="IPR012825">
    <property type="entry name" value="BluB"/>
</dbReference>
<dbReference type="InterPro" id="IPR029479">
    <property type="entry name" value="Nitroreductase"/>
</dbReference>
<keyword evidence="14" id="KW-1185">Reference proteome</keyword>
<evidence type="ECO:0000256" key="4">
    <source>
        <dbReference type="ARBA" id="ARBA00022741"/>
    </source>
</evidence>
<keyword evidence="6 13" id="KW-0560">Oxidoreductase</keyword>
<dbReference type="CDD" id="cd02145">
    <property type="entry name" value="BluB"/>
    <property type="match status" value="1"/>
</dbReference>
<proteinExistence type="inferred from homology"/>
<evidence type="ECO:0000256" key="1">
    <source>
        <dbReference type="ARBA" id="ARBA00011823"/>
    </source>
</evidence>
<evidence type="ECO:0000256" key="7">
    <source>
        <dbReference type="ARBA" id="ARBA00023027"/>
    </source>
</evidence>
<evidence type="ECO:0000256" key="5">
    <source>
        <dbReference type="ARBA" id="ARBA00022857"/>
    </source>
</evidence>
<keyword evidence="5" id="KW-0521">NADP</keyword>
<dbReference type="EMBL" id="JAEMNX010000023">
    <property type="protein sequence ID" value="MBJ7539292.1"/>
    <property type="molecule type" value="Genomic_DNA"/>
</dbReference>
<comment type="caution">
    <text evidence="13">The sequence shown here is derived from an EMBL/GenBank/DDBJ whole genome shotgun (WGS) entry which is preliminary data.</text>
</comment>
<organism evidence="13 14">
    <name type="scientific">Marinomonas transparens</name>
    <dbReference type="NCBI Taxonomy" id="2795388"/>
    <lineage>
        <taxon>Bacteria</taxon>
        <taxon>Pseudomonadati</taxon>
        <taxon>Pseudomonadota</taxon>
        <taxon>Gammaproteobacteria</taxon>
        <taxon>Oceanospirillales</taxon>
        <taxon>Oceanospirillaceae</taxon>
        <taxon>Marinomonas</taxon>
    </lineage>
</organism>
<comment type="catalytic activity">
    <reaction evidence="8">
        <text>FMNH2 + O2 = dialurate + 5,6-dimethylbenzimidazole + D-erythrose 4-phosphate + H(+)</text>
        <dbReference type="Rhea" id="RHEA:27345"/>
        <dbReference type="ChEBI" id="CHEBI:15378"/>
        <dbReference type="ChEBI" id="CHEBI:15379"/>
        <dbReference type="ChEBI" id="CHEBI:15890"/>
        <dbReference type="ChEBI" id="CHEBI:16897"/>
        <dbReference type="ChEBI" id="CHEBI:57618"/>
        <dbReference type="ChEBI" id="CHEBI:140629"/>
        <dbReference type="EC" id="1.13.11.79"/>
    </reaction>
</comment>
<reference evidence="13" key="1">
    <citation type="submission" date="2020-12" db="EMBL/GenBank/DDBJ databases">
        <title>Marinomonas arctica sp. nov., a psychrotolerant bacterium isolated from the Arctic.</title>
        <authorList>
            <person name="Zhang Y."/>
        </authorList>
    </citation>
    <scope>NUCLEOTIDE SEQUENCE</scope>
    <source>
        <strain evidence="13">C1424</strain>
    </source>
</reference>
<dbReference type="Gene3D" id="3.40.109.10">
    <property type="entry name" value="NADH Oxidase"/>
    <property type="match status" value="1"/>
</dbReference>
<protein>
    <recommendedName>
        <fullName evidence="11">5,6-dimethylbenzimidazole synthase</fullName>
        <ecNumber evidence="10">1.13.11.79</ecNumber>
    </recommendedName>
</protein>
<dbReference type="FunFam" id="3.40.109.10:FF:000013">
    <property type="entry name" value="5,6-dimethylbenzimidazole synthase"/>
    <property type="match status" value="1"/>
</dbReference>
<dbReference type="NCBIfam" id="TIGR02476">
    <property type="entry name" value="BluB"/>
    <property type="match status" value="1"/>
</dbReference>
<feature type="domain" description="Nitroreductase" evidence="12">
    <location>
        <begin position="16"/>
        <end position="182"/>
    </location>
</feature>
<evidence type="ECO:0000259" key="12">
    <source>
        <dbReference type="Pfam" id="PF00881"/>
    </source>
</evidence>
<accession>A0A934JYJ2</accession>
<evidence type="ECO:0000313" key="14">
    <source>
        <dbReference type="Proteomes" id="UP000628710"/>
    </source>
</evidence>
<dbReference type="Proteomes" id="UP000628710">
    <property type="component" value="Unassembled WGS sequence"/>
</dbReference>